<dbReference type="STRING" id="1561998.A0A1I7U037"/>
<sequence length="154" mass="16569">MASGGSRFKVVPVETRDPYFSPGKHAVPKPAAAIKKEEVVNRTNRSLSDIHPSSSPSVVQPSAIPVQQKSTSNIIAPNPKPVYTVPKVAPTAQVKASTTIQPTANGQVKVSSETQVSSGADETRRTKRYLSLSGSRDVFFLLTQPLSWFSLSNH</sequence>
<dbReference type="Proteomes" id="UP000095282">
    <property type="component" value="Unplaced"/>
</dbReference>
<dbReference type="WBParaSite" id="Csp11.Scaffold629.g13518.t1">
    <property type="protein sequence ID" value="Csp11.Scaffold629.g13518.t1"/>
    <property type="gene ID" value="Csp11.Scaffold629.g13518"/>
</dbReference>
<protein>
    <submittedName>
        <fullName evidence="3">ZM domain-containing protein</fullName>
    </submittedName>
</protein>
<feature type="compositionally biased region" description="Low complexity" evidence="1">
    <location>
        <begin position="52"/>
        <end position="62"/>
    </location>
</feature>
<accession>A0A1I7U037</accession>
<dbReference type="AlphaFoldDB" id="A0A1I7U037"/>
<organism evidence="2 3">
    <name type="scientific">Caenorhabditis tropicalis</name>
    <dbReference type="NCBI Taxonomy" id="1561998"/>
    <lineage>
        <taxon>Eukaryota</taxon>
        <taxon>Metazoa</taxon>
        <taxon>Ecdysozoa</taxon>
        <taxon>Nematoda</taxon>
        <taxon>Chromadorea</taxon>
        <taxon>Rhabditida</taxon>
        <taxon>Rhabditina</taxon>
        <taxon>Rhabditomorpha</taxon>
        <taxon>Rhabditoidea</taxon>
        <taxon>Rhabditidae</taxon>
        <taxon>Peloderinae</taxon>
        <taxon>Caenorhabditis</taxon>
    </lineage>
</organism>
<evidence type="ECO:0000313" key="2">
    <source>
        <dbReference type="Proteomes" id="UP000095282"/>
    </source>
</evidence>
<proteinExistence type="predicted"/>
<reference evidence="3" key="1">
    <citation type="submission" date="2016-11" db="UniProtKB">
        <authorList>
            <consortium name="WormBaseParasite"/>
        </authorList>
    </citation>
    <scope>IDENTIFICATION</scope>
</reference>
<evidence type="ECO:0000256" key="1">
    <source>
        <dbReference type="SAM" id="MobiDB-lite"/>
    </source>
</evidence>
<name>A0A1I7U037_9PELO</name>
<feature type="region of interest" description="Disordered" evidence="1">
    <location>
        <begin position="42"/>
        <end position="62"/>
    </location>
</feature>
<evidence type="ECO:0000313" key="3">
    <source>
        <dbReference type="WBParaSite" id="Csp11.Scaffold629.g13518.t1"/>
    </source>
</evidence>
<dbReference type="eggNOG" id="KOG4797">
    <property type="taxonomic scope" value="Eukaryota"/>
</dbReference>
<keyword evidence="2" id="KW-1185">Reference proteome</keyword>